<sequence length="47" mass="5366">MRLVQEVNSKSPYYTSEPDSAFVCAAVHTFSWASLCLFPKGCTEWFM</sequence>
<dbReference type="EMBL" id="KY774314">
    <property type="protein sequence ID" value="ART31940.1"/>
    <property type="molecule type" value="Genomic_DNA"/>
</dbReference>
<name>A0A1Y0B3F9_9LAMI</name>
<keyword evidence="1" id="KW-0496">Mitochondrion</keyword>
<proteinExistence type="predicted"/>
<dbReference type="AlphaFoldDB" id="A0A1Y0B3F9"/>
<reference evidence="1" key="1">
    <citation type="submission" date="2017-03" db="EMBL/GenBank/DDBJ databases">
        <title>The mitochondrial genome of the carnivorous plant Utricularia reniformis (Lentibulariaceae): structure, comparative analysis and evolutionary landmarks.</title>
        <authorList>
            <person name="Silva S.R."/>
            <person name="Alvarenga D.O."/>
            <person name="Michael T.P."/>
            <person name="Miranda V.F.O."/>
            <person name="Varani A.M."/>
        </authorList>
    </citation>
    <scope>NUCLEOTIDE SEQUENCE</scope>
</reference>
<organism evidence="1">
    <name type="scientific">Utricularia reniformis</name>
    <dbReference type="NCBI Taxonomy" id="192314"/>
    <lineage>
        <taxon>Eukaryota</taxon>
        <taxon>Viridiplantae</taxon>
        <taxon>Streptophyta</taxon>
        <taxon>Embryophyta</taxon>
        <taxon>Tracheophyta</taxon>
        <taxon>Spermatophyta</taxon>
        <taxon>Magnoliopsida</taxon>
        <taxon>eudicotyledons</taxon>
        <taxon>Gunneridae</taxon>
        <taxon>Pentapetalae</taxon>
        <taxon>asterids</taxon>
        <taxon>lamiids</taxon>
        <taxon>Lamiales</taxon>
        <taxon>Lentibulariaceae</taxon>
        <taxon>Utricularia</taxon>
    </lineage>
</organism>
<geneLocation type="mitochondrion" evidence="1"/>
<evidence type="ECO:0000313" key="1">
    <source>
        <dbReference type="EMBL" id="ART31940.1"/>
    </source>
</evidence>
<gene>
    <name evidence="1" type="ORF">AEK19_MT1766</name>
</gene>
<protein>
    <submittedName>
        <fullName evidence="1">Uncharacterized protein</fullName>
    </submittedName>
</protein>
<accession>A0A1Y0B3F9</accession>